<dbReference type="Gene3D" id="3.90.550.60">
    <property type="match status" value="1"/>
</dbReference>
<dbReference type="RefSeq" id="WP_130342708.1">
    <property type="nucleotide sequence ID" value="NZ_SGWQ01000001.1"/>
</dbReference>
<evidence type="ECO:0000256" key="4">
    <source>
        <dbReference type="ARBA" id="ARBA00022679"/>
    </source>
</evidence>
<dbReference type="Pfam" id="PF13641">
    <property type="entry name" value="Glyco_tranf_2_3"/>
    <property type="match status" value="1"/>
</dbReference>
<accession>A0A4Q7L765</accession>
<evidence type="ECO:0000259" key="6">
    <source>
        <dbReference type="Pfam" id="PF19320"/>
    </source>
</evidence>
<name>A0A4Q7L765_9PSEU</name>
<sequence>MNKSVQTAPARIAHIGEAAPEVSLEDHVPTGRLLAQRGLFDGPSEIVGNKLYAEVTRGVAHLERDSMSMEPSATVSMNTYFGRFPASYWQRWTVAKEVAVELTATGSGKLTIFASDIDGYTRAIVVKTLIGVKDERLSLTAKIDRFLDGGALFLEVETDLGQRITVEQVRWTVEPPEKIRPTAVVICTCNRADDCLNTLEALAADPVALSGLDAIYVADQGTDTVDSRPKFAEVSKALGDKLRYIQQPNLGGAAGFTRGLFETGRQAEHANVLFMDDDVLLEPDIAIRLTAFANRTSEPVIVGGQMLYLLHPTYLHVQAEYAELENLAPAQLPKNALSNADLTGVDEETGKPNRQEIRVDAGYNGWWSCLIPSEIVRECGYPLPMFFQWDDIEYGYRAKEHGFATVTLPGAGVWHADFHWKDWDDWHRYFNLRNSMITAALHSRFETKHVARVLAAQLTRYLLSMQYGLAATLIKAVEDFLVGPEILHDGGASAVPMIRELRAKYPETQRHPASAVPGLKQGEQPMVPAAPKPLLTRAVLVKRLMYQLLGKHAYDIGTIPAEDATWWHASLFKTAVVTDANQEAVRVRHYDRKAMFRLAREGGAVLRRLINEGGTAQAAYKQAMPELTSRENWARLYKL</sequence>
<dbReference type="Pfam" id="PF17994">
    <property type="entry name" value="Glft2_N"/>
    <property type="match status" value="1"/>
</dbReference>
<keyword evidence="3" id="KW-0328">Glycosyltransferase</keyword>
<dbReference type="PANTHER" id="PTHR43179">
    <property type="entry name" value="RHAMNOSYLTRANSFERASE WBBL"/>
    <property type="match status" value="1"/>
</dbReference>
<dbReference type="PANTHER" id="PTHR43179:SF12">
    <property type="entry name" value="GALACTOFURANOSYLTRANSFERASE GLFT2"/>
    <property type="match status" value="1"/>
</dbReference>
<keyword evidence="8" id="KW-1185">Reference proteome</keyword>
<dbReference type="InterPro" id="IPR029044">
    <property type="entry name" value="Nucleotide-diphossugar_trans"/>
</dbReference>
<dbReference type="GO" id="GO:0016757">
    <property type="term" value="F:glycosyltransferase activity"/>
    <property type="evidence" value="ECO:0007669"/>
    <property type="project" value="UniProtKB-KW"/>
</dbReference>
<evidence type="ECO:0000256" key="3">
    <source>
        <dbReference type="ARBA" id="ARBA00022676"/>
    </source>
</evidence>
<evidence type="ECO:0000313" key="8">
    <source>
        <dbReference type="Proteomes" id="UP000294257"/>
    </source>
</evidence>
<reference evidence="7 8" key="1">
    <citation type="submission" date="2019-02" db="EMBL/GenBank/DDBJ databases">
        <title>Genomic Encyclopedia of Type Strains, Phase IV (KMG-IV): sequencing the most valuable type-strain genomes for metagenomic binning, comparative biology and taxonomic classification.</title>
        <authorList>
            <person name="Goeker M."/>
        </authorList>
    </citation>
    <scope>NUCLEOTIDE SEQUENCE [LARGE SCALE GENOMIC DNA]</scope>
    <source>
        <strain evidence="7 8">DSM 101727</strain>
    </source>
</reference>
<evidence type="ECO:0000313" key="7">
    <source>
        <dbReference type="EMBL" id="RZS45126.1"/>
    </source>
</evidence>
<proteinExistence type="inferred from homology"/>
<dbReference type="EMBL" id="SGWQ01000001">
    <property type="protein sequence ID" value="RZS45126.1"/>
    <property type="molecule type" value="Genomic_DNA"/>
</dbReference>
<dbReference type="AlphaFoldDB" id="A0A4Q7L765"/>
<comment type="pathway">
    <text evidence="1">Cell wall biogenesis; cell wall polysaccharide biosynthesis.</text>
</comment>
<evidence type="ECO:0000259" key="5">
    <source>
        <dbReference type="Pfam" id="PF17994"/>
    </source>
</evidence>
<gene>
    <name evidence="7" type="ORF">EV193_1011013</name>
</gene>
<comment type="caution">
    <text evidence="7">The sequence shown here is derived from an EMBL/GenBank/DDBJ whole genome shotgun (WGS) entry which is preliminary data.</text>
</comment>
<organism evidence="7 8">
    <name type="scientific">Herbihabitans rhizosphaerae</name>
    <dbReference type="NCBI Taxonomy" id="1872711"/>
    <lineage>
        <taxon>Bacteria</taxon>
        <taxon>Bacillati</taxon>
        <taxon>Actinomycetota</taxon>
        <taxon>Actinomycetes</taxon>
        <taxon>Pseudonocardiales</taxon>
        <taxon>Pseudonocardiaceae</taxon>
        <taxon>Herbihabitans</taxon>
    </lineage>
</organism>
<dbReference type="SUPFAM" id="SSF53448">
    <property type="entry name" value="Nucleotide-diphospho-sugar transferases"/>
    <property type="match status" value="1"/>
</dbReference>
<dbReference type="Proteomes" id="UP000294257">
    <property type="component" value="Unassembled WGS sequence"/>
</dbReference>
<dbReference type="Pfam" id="PF19320">
    <property type="entry name" value="GlfT2_domain3"/>
    <property type="match status" value="1"/>
</dbReference>
<evidence type="ECO:0000256" key="1">
    <source>
        <dbReference type="ARBA" id="ARBA00004776"/>
    </source>
</evidence>
<dbReference type="InterPro" id="IPR040492">
    <property type="entry name" value="GlfT2_N"/>
</dbReference>
<keyword evidence="4 7" id="KW-0808">Transferase</keyword>
<protein>
    <submittedName>
        <fullName evidence="7">Galactofuranosylgalactofuranosylrhamnosyl-N-acetylglucosaminyl-diphospho-decaprenol beta-1,5/1,6-galactofuranosyltransferase</fullName>
    </submittedName>
</protein>
<feature type="domain" description="Galactofuranosyltransferase GlfT2 N-terminal" evidence="5">
    <location>
        <begin position="59"/>
        <end position="172"/>
    </location>
</feature>
<feature type="domain" description="Galactofuranosyltransferase-2 C-terminal" evidence="6">
    <location>
        <begin position="458"/>
        <end position="638"/>
    </location>
</feature>
<dbReference type="InterPro" id="IPR045699">
    <property type="entry name" value="GlfT2_C"/>
</dbReference>
<evidence type="ECO:0000256" key="2">
    <source>
        <dbReference type="ARBA" id="ARBA00006739"/>
    </source>
</evidence>
<dbReference type="OrthoDB" id="3225550at2"/>
<comment type="similarity">
    <text evidence="2">Belongs to the glycosyltransferase 2 family.</text>
</comment>